<name>A0A804NFR2_MAIZE</name>
<evidence type="ECO:0000256" key="1">
    <source>
        <dbReference type="SAM" id="MobiDB-lite"/>
    </source>
</evidence>
<dbReference type="InParanoid" id="A0A804NFR2"/>
<dbReference type="AlphaFoldDB" id="A0A804NFR2"/>
<proteinExistence type="predicted"/>
<dbReference type="Gramene" id="Zm00001eb157670_T001">
    <property type="protein sequence ID" value="Zm00001eb157670_P001"/>
    <property type="gene ID" value="Zm00001eb157670"/>
</dbReference>
<dbReference type="Proteomes" id="UP000007305">
    <property type="component" value="Chromosome 3"/>
</dbReference>
<dbReference type="EnsemblPlants" id="Zm00001eb157670_T001">
    <property type="protein sequence ID" value="Zm00001eb157670_P001"/>
    <property type="gene ID" value="Zm00001eb157670"/>
</dbReference>
<feature type="compositionally biased region" description="Low complexity" evidence="1">
    <location>
        <begin position="59"/>
        <end position="68"/>
    </location>
</feature>
<keyword evidence="3" id="KW-1185">Reference proteome</keyword>
<reference evidence="2" key="2">
    <citation type="submission" date="2019-07" db="EMBL/GenBank/DDBJ databases">
        <authorList>
            <person name="Seetharam A."/>
            <person name="Woodhouse M."/>
            <person name="Cannon E."/>
        </authorList>
    </citation>
    <scope>NUCLEOTIDE SEQUENCE [LARGE SCALE GENOMIC DNA]</scope>
    <source>
        <strain evidence="2">cv. B73</strain>
    </source>
</reference>
<evidence type="ECO:0000313" key="2">
    <source>
        <dbReference type="EnsemblPlants" id="Zm00001eb157670_P001"/>
    </source>
</evidence>
<organism evidence="2 3">
    <name type="scientific">Zea mays</name>
    <name type="common">Maize</name>
    <dbReference type="NCBI Taxonomy" id="4577"/>
    <lineage>
        <taxon>Eukaryota</taxon>
        <taxon>Viridiplantae</taxon>
        <taxon>Streptophyta</taxon>
        <taxon>Embryophyta</taxon>
        <taxon>Tracheophyta</taxon>
        <taxon>Spermatophyta</taxon>
        <taxon>Magnoliopsida</taxon>
        <taxon>Liliopsida</taxon>
        <taxon>Poales</taxon>
        <taxon>Poaceae</taxon>
        <taxon>PACMAD clade</taxon>
        <taxon>Panicoideae</taxon>
        <taxon>Andropogonodae</taxon>
        <taxon>Andropogoneae</taxon>
        <taxon>Tripsacinae</taxon>
        <taxon>Zea</taxon>
    </lineage>
</organism>
<accession>A0A804NFR2</accession>
<feature type="region of interest" description="Disordered" evidence="1">
    <location>
        <begin position="25"/>
        <end position="72"/>
    </location>
</feature>
<reference evidence="3" key="1">
    <citation type="submission" date="2015-12" db="EMBL/GenBank/DDBJ databases">
        <title>Update maize B73 reference genome by single molecule sequencing technologies.</title>
        <authorList>
            <consortium name="Maize Genome Sequencing Project"/>
            <person name="Ware D."/>
        </authorList>
    </citation>
    <scope>NUCLEOTIDE SEQUENCE [LARGE SCALE GENOMIC DNA]</scope>
    <source>
        <strain evidence="3">cv. B73</strain>
    </source>
</reference>
<protein>
    <submittedName>
        <fullName evidence="2">Uncharacterized protein</fullName>
    </submittedName>
</protein>
<feature type="compositionally biased region" description="Pro residues" evidence="1">
    <location>
        <begin position="32"/>
        <end position="44"/>
    </location>
</feature>
<evidence type="ECO:0000313" key="3">
    <source>
        <dbReference type="Proteomes" id="UP000007305"/>
    </source>
</evidence>
<reference evidence="2" key="3">
    <citation type="submission" date="2021-05" db="UniProtKB">
        <authorList>
            <consortium name="EnsemblPlants"/>
        </authorList>
    </citation>
    <scope>IDENTIFICATION</scope>
    <source>
        <strain evidence="2">cv. B73</strain>
    </source>
</reference>
<sequence>MPSHVISLTVHCLYPLPSTSLRTLRRLTFSPSPSPPPRSPPPRCGPSSTPSAPTPPSPSARSSRSTSTFENSSVFTTTATLKFGIHIINRLNSMSLVNGRIRVLLLCHLRHFLVFATNKVLLCCAVLVSYKW</sequence>